<keyword evidence="2" id="KW-1185">Reference proteome</keyword>
<dbReference type="HOGENOM" id="CLU_3044965_0_0_9"/>
<dbReference type="RefSeq" id="WP_012305290.1">
    <property type="nucleotide sequence ID" value="NC_010471.1"/>
</dbReference>
<evidence type="ECO:0000313" key="1">
    <source>
        <dbReference type="EMBL" id="ACA82890.1"/>
    </source>
</evidence>
<organism evidence="1 2">
    <name type="scientific">Leuconostoc citreum (strain KM20)</name>
    <dbReference type="NCBI Taxonomy" id="349519"/>
    <lineage>
        <taxon>Bacteria</taxon>
        <taxon>Bacillati</taxon>
        <taxon>Bacillota</taxon>
        <taxon>Bacilli</taxon>
        <taxon>Lactobacillales</taxon>
        <taxon>Lactobacillaceae</taxon>
        <taxon>Leuconostoc</taxon>
    </lineage>
</organism>
<dbReference type="KEGG" id="lci:LCK_01063"/>
<evidence type="ECO:0000313" key="2">
    <source>
        <dbReference type="Proteomes" id="UP000002166"/>
    </source>
</evidence>
<dbReference type="eggNOG" id="ENOG50308IZ">
    <property type="taxonomic scope" value="Bacteria"/>
</dbReference>
<sequence>MDEQTKQRLRHIRDATEVNTRHQQGFVTRNSVERHERARVQIKSEVMENRQIDYKSHMKWLKN</sequence>
<dbReference type="Proteomes" id="UP000002166">
    <property type="component" value="Chromosome"/>
</dbReference>
<accession>B1MZD8</accession>
<protein>
    <submittedName>
        <fullName evidence="1">Uncharacterized protein</fullName>
    </submittedName>
</protein>
<dbReference type="OrthoDB" id="2142948at2"/>
<reference evidence="1 2" key="1">
    <citation type="journal article" date="2008" name="J. Bacteriol.">
        <title>Complete genome sequence of Leuconostoc citreum KM20.</title>
        <authorList>
            <person name="Kim J.F."/>
            <person name="Jeong H."/>
            <person name="Lee J.-S."/>
            <person name="Choi S.-H."/>
            <person name="Ha M."/>
            <person name="Hur C.-G."/>
            <person name="Kim J.-S."/>
            <person name="Lee S."/>
            <person name="Park H.-S."/>
            <person name="Park Y.-H."/>
            <person name="Oh T.K."/>
        </authorList>
    </citation>
    <scope>NUCLEOTIDE SEQUENCE [LARGE SCALE GENOMIC DNA]</scope>
    <source>
        <strain evidence="1 2">KM20</strain>
    </source>
</reference>
<dbReference type="EMBL" id="DQ489736">
    <property type="protein sequence ID" value="ACA82890.1"/>
    <property type="molecule type" value="Genomic_DNA"/>
</dbReference>
<dbReference type="AlphaFoldDB" id="B1MZD8"/>
<name>B1MZD8_LEUCK</name>
<gene>
    <name evidence="1" type="ordered locus">LCK_01063</name>
</gene>
<proteinExistence type="predicted"/>